<keyword evidence="1" id="KW-0862">Zinc</keyword>
<dbReference type="InParanoid" id="A0A6P8ZZU6"/>
<dbReference type="Proteomes" id="UP000515158">
    <property type="component" value="Unplaced"/>
</dbReference>
<gene>
    <name evidence="5" type="primary">LOC117651243</name>
</gene>
<dbReference type="RefSeq" id="XP_034250958.1">
    <property type="nucleotide sequence ID" value="XM_034395067.1"/>
</dbReference>
<dbReference type="Pfam" id="PF00098">
    <property type="entry name" value="zf-CCHC"/>
    <property type="match status" value="1"/>
</dbReference>
<proteinExistence type="predicted"/>
<feature type="region of interest" description="Disordered" evidence="2">
    <location>
        <begin position="37"/>
        <end position="76"/>
    </location>
</feature>
<accession>A0A6P8ZZU6</accession>
<dbReference type="Gene3D" id="4.10.60.10">
    <property type="entry name" value="Zinc finger, CCHC-type"/>
    <property type="match status" value="1"/>
</dbReference>
<dbReference type="GO" id="GO:0008270">
    <property type="term" value="F:zinc ion binding"/>
    <property type="evidence" value="ECO:0007669"/>
    <property type="project" value="UniProtKB-KW"/>
</dbReference>
<feature type="region of interest" description="Disordered" evidence="2">
    <location>
        <begin position="219"/>
        <end position="239"/>
    </location>
</feature>
<evidence type="ECO:0000256" key="2">
    <source>
        <dbReference type="SAM" id="MobiDB-lite"/>
    </source>
</evidence>
<dbReference type="GeneID" id="117651243"/>
<keyword evidence="1" id="KW-0863">Zinc-finger</keyword>
<feature type="region of interest" description="Disordered" evidence="2">
    <location>
        <begin position="177"/>
        <end position="205"/>
    </location>
</feature>
<dbReference type="PROSITE" id="PS50158">
    <property type="entry name" value="ZF_CCHC"/>
    <property type="match status" value="1"/>
</dbReference>
<protein>
    <submittedName>
        <fullName evidence="5">Stress response protein NST1-like</fullName>
    </submittedName>
</protein>
<dbReference type="SUPFAM" id="SSF57756">
    <property type="entry name" value="Retrovirus zinc finger-like domains"/>
    <property type="match status" value="1"/>
</dbReference>
<dbReference type="AlphaFoldDB" id="A0A6P8ZZU6"/>
<reference evidence="5" key="1">
    <citation type="submission" date="2025-08" db="UniProtKB">
        <authorList>
            <consortium name="RefSeq"/>
        </authorList>
    </citation>
    <scope>IDENTIFICATION</scope>
    <source>
        <tissue evidence="5">Total insect</tissue>
    </source>
</reference>
<organism evidence="5">
    <name type="scientific">Thrips palmi</name>
    <name type="common">Melon thrips</name>
    <dbReference type="NCBI Taxonomy" id="161013"/>
    <lineage>
        <taxon>Eukaryota</taxon>
        <taxon>Metazoa</taxon>
        <taxon>Ecdysozoa</taxon>
        <taxon>Arthropoda</taxon>
        <taxon>Hexapoda</taxon>
        <taxon>Insecta</taxon>
        <taxon>Pterygota</taxon>
        <taxon>Neoptera</taxon>
        <taxon>Paraneoptera</taxon>
        <taxon>Thysanoptera</taxon>
        <taxon>Terebrantia</taxon>
        <taxon>Thripoidea</taxon>
        <taxon>Thripidae</taxon>
        <taxon>Thrips</taxon>
    </lineage>
</organism>
<sequence length="320" mass="36993">MGKIANYRIPKLPGASYNSQKKDKGVKLFGKVEMKKLKDKMQKRYDQKKREDRMEAERKQREEERQQLRAKEKLFKMEQMRERIMEQEARRKAELNELKKKEAEKRKAAALQREKAEEDQRLQEEFEAMLLSSDNIMLGEEAEENMVELSNQDIQDELDKIDEMLLKLNTESIKEVTPTSIVTEEMEVSASPPEQQHQENNGEGAEVSAKITVPNNFSEATVSSASGSKPPKQKLRCHRCGGRGHWKADCRNPSSKQLKNFAKDLNITFYKKTPKKNRSQKNVGAHQQLKDLIPPPPMDVDMDLDTGDDRPTWTQMCGLE</sequence>
<feature type="region of interest" description="Disordered" evidence="2">
    <location>
        <begin position="271"/>
        <end position="320"/>
    </location>
</feature>
<feature type="region of interest" description="Disordered" evidence="2">
    <location>
        <begin position="95"/>
        <end position="120"/>
    </location>
</feature>
<dbReference type="InterPro" id="IPR036875">
    <property type="entry name" value="Znf_CCHC_sf"/>
</dbReference>
<evidence type="ECO:0000313" key="5">
    <source>
        <dbReference type="RefSeq" id="XP_034250958.1"/>
    </source>
</evidence>
<dbReference type="SMART" id="SM00343">
    <property type="entry name" value="ZnF_C2HC"/>
    <property type="match status" value="1"/>
</dbReference>
<keyword evidence="1" id="KW-0479">Metal-binding</keyword>
<evidence type="ECO:0000256" key="1">
    <source>
        <dbReference type="PROSITE-ProRule" id="PRU00047"/>
    </source>
</evidence>
<feature type="domain" description="CCHC-type" evidence="3">
    <location>
        <begin position="236"/>
        <end position="252"/>
    </location>
</feature>
<dbReference type="KEGG" id="tpal:117651243"/>
<dbReference type="InterPro" id="IPR001878">
    <property type="entry name" value="Znf_CCHC"/>
</dbReference>
<name>A0A6P8ZZU6_THRPL</name>
<evidence type="ECO:0000259" key="3">
    <source>
        <dbReference type="PROSITE" id="PS50158"/>
    </source>
</evidence>
<feature type="compositionally biased region" description="Polar residues" evidence="2">
    <location>
        <begin position="192"/>
        <end position="201"/>
    </location>
</feature>
<dbReference type="GO" id="GO:0003676">
    <property type="term" value="F:nucleic acid binding"/>
    <property type="evidence" value="ECO:0007669"/>
    <property type="project" value="InterPro"/>
</dbReference>
<keyword evidence="4" id="KW-1185">Reference proteome</keyword>
<evidence type="ECO:0000313" key="4">
    <source>
        <dbReference type="Proteomes" id="UP000515158"/>
    </source>
</evidence>